<organism evidence="2 3">
    <name type="scientific">Monoraphidium neglectum</name>
    <dbReference type="NCBI Taxonomy" id="145388"/>
    <lineage>
        <taxon>Eukaryota</taxon>
        <taxon>Viridiplantae</taxon>
        <taxon>Chlorophyta</taxon>
        <taxon>core chlorophytes</taxon>
        <taxon>Chlorophyceae</taxon>
        <taxon>CS clade</taxon>
        <taxon>Sphaeropleales</taxon>
        <taxon>Selenastraceae</taxon>
        <taxon>Monoraphidium</taxon>
    </lineage>
</organism>
<dbReference type="Proteomes" id="UP000054498">
    <property type="component" value="Unassembled WGS sequence"/>
</dbReference>
<dbReference type="EMBL" id="KK100226">
    <property type="protein sequence ID" value="KIZ07889.1"/>
    <property type="molecule type" value="Genomic_DNA"/>
</dbReference>
<name>A0A0D2LNN9_9CHLO</name>
<evidence type="ECO:0000313" key="2">
    <source>
        <dbReference type="EMBL" id="KIZ07889.1"/>
    </source>
</evidence>
<reference evidence="2 3" key="1">
    <citation type="journal article" date="2013" name="BMC Genomics">
        <title>Reconstruction of the lipid metabolism for the microalga Monoraphidium neglectum from its genome sequence reveals characteristics suitable for biofuel production.</title>
        <authorList>
            <person name="Bogen C."/>
            <person name="Al-Dilaimi A."/>
            <person name="Albersmeier A."/>
            <person name="Wichmann J."/>
            <person name="Grundmann M."/>
            <person name="Rupp O."/>
            <person name="Lauersen K.J."/>
            <person name="Blifernez-Klassen O."/>
            <person name="Kalinowski J."/>
            <person name="Goesmann A."/>
            <person name="Mussgnug J.H."/>
            <person name="Kruse O."/>
        </authorList>
    </citation>
    <scope>NUCLEOTIDE SEQUENCE [LARGE SCALE GENOMIC DNA]</scope>
    <source>
        <strain evidence="2 3">SAG 48.87</strain>
    </source>
</reference>
<proteinExistence type="predicted"/>
<sequence>VQDVESKYYANGEDAYEMRKYFGAGNKRRGGRGSSGGGKSAVATERRGLVAGEEVGSSQEQGVGVGQ</sequence>
<keyword evidence="3" id="KW-1185">Reference proteome</keyword>
<dbReference type="RefSeq" id="XP_013906908.1">
    <property type="nucleotide sequence ID" value="XM_014051454.1"/>
</dbReference>
<feature type="region of interest" description="Disordered" evidence="1">
    <location>
        <begin position="24"/>
        <end position="67"/>
    </location>
</feature>
<feature type="compositionally biased region" description="Low complexity" evidence="1">
    <location>
        <begin position="52"/>
        <end position="67"/>
    </location>
</feature>
<evidence type="ECO:0000256" key="1">
    <source>
        <dbReference type="SAM" id="MobiDB-lite"/>
    </source>
</evidence>
<accession>A0A0D2LNN9</accession>
<gene>
    <name evidence="2" type="ORF">MNEG_0075</name>
</gene>
<dbReference type="AlphaFoldDB" id="A0A0D2LNN9"/>
<evidence type="ECO:0000313" key="3">
    <source>
        <dbReference type="Proteomes" id="UP000054498"/>
    </source>
</evidence>
<feature type="non-terminal residue" evidence="2">
    <location>
        <position position="1"/>
    </location>
</feature>
<dbReference type="KEGG" id="mng:MNEG_0075"/>
<dbReference type="GeneID" id="25726193"/>
<protein>
    <submittedName>
        <fullName evidence="2">Uncharacterized protein</fullName>
    </submittedName>
</protein>